<gene>
    <name evidence="2" type="ORF">R3P38DRAFT_2763136</name>
</gene>
<evidence type="ECO:0000313" key="2">
    <source>
        <dbReference type="EMBL" id="KAK7050084.1"/>
    </source>
</evidence>
<reference evidence="2 3" key="1">
    <citation type="journal article" date="2024" name="J Genomics">
        <title>Draft genome sequencing and assembly of Favolaschia claudopus CIRM-BRFM 2984 isolated from oak limbs.</title>
        <authorList>
            <person name="Navarro D."/>
            <person name="Drula E."/>
            <person name="Chaduli D."/>
            <person name="Cazenave R."/>
            <person name="Ahrendt S."/>
            <person name="Wang J."/>
            <person name="Lipzen A."/>
            <person name="Daum C."/>
            <person name="Barry K."/>
            <person name="Grigoriev I.V."/>
            <person name="Favel A."/>
            <person name="Rosso M.N."/>
            <person name="Martin F."/>
        </authorList>
    </citation>
    <scope>NUCLEOTIDE SEQUENCE [LARGE SCALE GENOMIC DNA]</scope>
    <source>
        <strain evidence="2 3">CIRM-BRFM 2984</strain>
    </source>
</reference>
<dbReference type="AlphaFoldDB" id="A0AAW0DGP3"/>
<accession>A0AAW0DGP3</accession>
<dbReference type="Proteomes" id="UP001362999">
    <property type="component" value="Unassembled WGS sequence"/>
</dbReference>
<dbReference type="EMBL" id="JAWWNJ010000008">
    <property type="protein sequence ID" value="KAK7050084.1"/>
    <property type="molecule type" value="Genomic_DNA"/>
</dbReference>
<evidence type="ECO:0000256" key="1">
    <source>
        <dbReference type="SAM" id="MobiDB-lite"/>
    </source>
</evidence>
<keyword evidence="3" id="KW-1185">Reference proteome</keyword>
<protein>
    <submittedName>
        <fullName evidence="2">Uncharacterized protein</fullName>
    </submittedName>
</protein>
<feature type="region of interest" description="Disordered" evidence="1">
    <location>
        <begin position="1"/>
        <end position="37"/>
    </location>
</feature>
<feature type="region of interest" description="Disordered" evidence="1">
    <location>
        <begin position="56"/>
        <end position="86"/>
    </location>
</feature>
<evidence type="ECO:0000313" key="3">
    <source>
        <dbReference type="Proteomes" id="UP001362999"/>
    </source>
</evidence>
<name>A0AAW0DGP3_9AGAR</name>
<organism evidence="2 3">
    <name type="scientific">Favolaschia claudopus</name>
    <dbReference type="NCBI Taxonomy" id="2862362"/>
    <lineage>
        <taxon>Eukaryota</taxon>
        <taxon>Fungi</taxon>
        <taxon>Dikarya</taxon>
        <taxon>Basidiomycota</taxon>
        <taxon>Agaricomycotina</taxon>
        <taxon>Agaricomycetes</taxon>
        <taxon>Agaricomycetidae</taxon>
        <taxon>Agaricales</taxon>
        <taxon>Marasmiineae</taxon>
        <taxon>Mycenaceae</taxon>
        <taxon>Favolaschia</taxon>
    </lineage>
</organism>
<feature type="compositionally biased region" description="Basic and acidic residues" evidence="1">
    <location>
        <begin position="70"/>
        <end position="79"/>
    </location>
</feature>
<proteinExistence type="predicted"/>
<sequence length="141" mass="15751">MAKKRDAGKARRGRRASNSGRTQSKIPTGNVWRSGGVPLTSVYDLEREVDREKFTCDGKSPVDMNLNESKLSEMKRPREPPGYGSVEHQKIIIDPNFGRHRGSPRLALDPVKSTQIAVTMSGNEGNFETRFACKYNRNALS</sequence>
<comment type="caution">
    <text evidence="2">The sequence shown here is derived from an EMBL/GenBank/DDBJ whole genome shotgun (WGS) entry which is preliminary data.</text>
</comment>